<gene>
    <name evidence="2" type="ORF">BECKTC1821E_GA0114239_11132</name>
</gene>
<evidence type="ECO:0000313" key="2">
    <source>
        <dbReference type="EMBL" id="VFK48400.1"/>
    </source>
</evidence>
<protein>
    <submittedName>
        <fullName evidence="2">Uncharacterized protein</fullName>
    </submittedName>
</protein>
<reference evidence="2" key="1">
    <citation type="submission" date="2019-02" db="EMBL/GenBank/DDBJ databases">
        <authorList>
            <person name="Gruber-Vodicka R. H."/>
            <person name="Seah K. B. B."/>
        </authorList>
    </citation>
    <scope>NUCLEOTIDE SEQUENCE</scope>
    <source>
        <strain evidence="2">BECK_BZ125</strain>
    </source>
</reference>
<sequence length="125" mass="14163">MSPVEPSARGIVMEFKRLKEGEEMERELSTALNRIEEKEYPAAPRAEGCGEVLELGIVNYAKSKARFLHHIMLSTQVLLWAVSCAILWALFRSFGKNPEQTSARARNTPFGSWREALICSYTTQE</sequence>
<dbReference type="AlphaFoldDB" id="A0A450Z3M6"/>
<accession>A0A450Z3M6</accession>
<feature type="transmembrane region" description="Helical" evidence="1">
    <location>
        <begin position="71"/>
        <end position="91"/>
    </location>
</feature>
<keyword evidence="1" id="KW-0472">Membrane</keyword>
<evidence type="ECO:0000256" key="1">
    <source>
        <dbReference type="SAM" id="Phobius"/>
    </source>
</evidence>
<dbReference type="EMBL" id="CAADFT010000113">
    <property type="protein sequence ID" value="VFK48400.1"/>
    <property type="molecule type" value="Genomic_DNA"/>
</dbReference>
<keyword evidence="1" id="KW-1133">Transmembrane helix</keyword>
<keyword evidence="1" id="KW-0812">Transmembrane</keyword>
<name>A0A450Z3M6_9GAMM</name>
<organism evidence="2">
    <name type="scientific">Candidatus Kentrum sp. TC</name>
    <dbReference type="NCBI Taxonomy" id="2126339"/>
    <lineage>
        <taxon>Bacteria</taxon>
        <taxon>Pseudomonadati</taxon>
        <taxon>Pseudomonadota</taxon>
        <taxon>Gammaproteobacteria</taxon>
        <taxon>Candidatus Kentrum</taxon>
    </lineage>
</organism>
<proteinExistence type="predicted"/>